<proteinExistence type="predicted"/>
<name>A0A1X2H576_SYNRA</name>
<evidence type="ECO:0000313" key="1">
    <source>
        <dbReference type="EMBL" id="ORY93553.1"/>
    </source>
</evidence>
<reference evidence="1 2" key="1">
    <citation type="submission" date="2016-07" db="EMBL/GenBank/DDBJ databases">
        <title>Pervasive Adenine N6-methylation of Active Genes in Fungi.</title>
        <authorList>
            <consortium name="DOE Joint Genome Institute"/>
            <person name="Mondo S.J."/>
            <person name="Dannebaum R.O."/>
            <person name="Kuo R.C."/>
            <person name="Labutti K."/>
            <person name="Haridas S."/>
            <person name="Kuo A."/>
            <person name="Salamov A."/>
            <person name="Ahrendt S.R."/>
            <person name="Lipzen A."/>
            <person name="Sullivan W."/>
            <person name="Andreopoulos W.B."/>
            <person name="Clum A."/>
            <person name="Lindquist E."/>
            <person name="Daum C."/>
            <person name="Ramamoorthy G.K."/>
            <person name="Gryganskyi A."/>
            <person name="Culley D."/>
            <person name="Magnuson J.K."/>
            <person name="James T.Y."/>
            <person name="O'Malley M.A."/>
            <person name="Stajich J.E."/>
            <person name="Spatafora J.W."/>
            <person name="Visel A."/>
            <person name="Grigoriev I.V."/>
        </authorList>
    </citation>
    <scope>NUCLEOTIDE SEQUENCE [LARGE SCALE GENOMIC DNA]</scope>
    <source>
        <strain evidence="1 2">NRRL 2496</strain>
    </source>
</reference>
<dbReference type="InParanoid" id="A0A1X2H576"/>
<dbReference type="AlphaFoldDB" id="A0A1X2H576"/>
<gene>
    <name evidence="1" type="ORF">BCR43DRAFT_444695</name>
</gene>
<accession>A0A1X2H576</accession>
<dbReference type="Proteomes" id="UP000242180">
    <property type="component" value="Unassembled WGS sequence"/>
</dbReference>
<protein>
    <submittedName>
        <fullName evidence="1">Uncharacterized protein</fullName>
    </submittedName>
</protein>
<dbReference type="EMBL" id="MCGN01000009">
    <property type="protein sequence ID" value="ORY93553.1"/>
    <property type="molecule type" value="Genomic_DNA"/>
</dbReference>
<evidence type="ECO:0000313" key="2">
    <source>
        <dbReference type="Proteomes" id="UP000242180"/>
    </source>
</evidence>
<comment type="caution">
    <text evidence="1">The sequence shown here is derived from an EMBL/GenBank/DDBJ whole genome shotgun (WGS) entry which is preliminary data.</text>
</comment>
<dbReference type="OrthoDB" id="2275636at2759"/>
<organism evidence="1 2">
    <name type="scientific">Syncephalastrum racemosum</name>
    <name type="common">Filamentous fungus</name>
    <dbReference type="NCBI Taxonomy" id="13706"/>
    <lineage>
        <taxon>Eukaryota</taxon>
        <taxon>Fungi</taxon>
        <taxon>Fungi incertae sedis</taxon>
        <taxon>Mucoromycota</taxon>
        <taxon>Mucoromycotina</taxon>
        <taxon>Mucoromycetes</taxon>
        <taxon>Mucorales</taxon>
        <taxon>Syncephalastraceae</taxon>
        <taxon>Syncephalastrum</taxon>
    </lineage>
</organism>
<sequence>MKKEGVTFIGCCRKSCTGENDEDRARLLQIGREGHTEHIGRSAFYGALLAFCGEWQRKSCGGYRTVYFTWCPARLPQRMAEKLVRRSLGDRVYISPRSSAGRAMLSRDFDSRFDVSMVQSAVGNTHDMLEYVNITSNVALVVLGYAGLTTDAEHLKQFINMLNIQYVFVDQTPHKHTINMLRRAELLNDDTAINLLDGRNSCEKRSQ</sequence>
<keyword evidence="2" id="KW-1185">Reference proteome</keyword>